<comment type="caution">
    <text evidence="2">The sequence shown here is derived from an EMBL/GenBank/DDBJ whole genome shotgun (WGS) entry which is preliminary data.</text>
</comment>
<dbReference type="Proteomes" id="UP001283361">
    <property type="component" value="Unassembled WGS sequence"/>
</dbReference>
<proteinExistence type="predicted"/>
<evidence type="ECO:0000256" key="1">
    <source>
        <dbReference type="SAM" id="MobiDB-lite"/>
    </source>
</evidence>
<dbReference type="EMBL" id="JAWDGP010001093">
    <property type="protein sequence ID" value="KAK3794769.1"/>
    <property type="molecule type" value="Genomic_DNA"/>
</dbReference>
<keyword evidence="3" id="KW-1185">Reference proteome</keyword>
<sequence length="107" mass="11873">MSKPFPCNSKNITLSVRSSAPLVLIVKESEKKKKKANDRRRQISCVTFSKREREITQGEGGKGGCLPLRTIDQGEGGTDEHWRQFGPATCHTETGRGWCATEGSTRH</sequence>
<name>A0AAE1AVG4_9GAST</name>
<feature type="region of interest" description="Disordered" evidence="1">
    <location>
        <begin position="56"/>
        <end position="87"/>
    </location>
</feature>
<organism evidence="2 3">
    <name type="scientific">Elysia crispata</name>
    <name type="common">lettuce slug</name>
    <dbReference type="NCBI Taxonomy" id="231223"/>
    <lineage>
        <taxon>Eukaryota</taxon>
        <taxon>Metazoa</taxon>
        <taxon>Spiralia</taxon>
        <taxon>Lophotrochozoa</taxon>
        <taxon>Mollusca</taxon>
        <taxon>Gastropoda</taxon>
        <taxon>Heterobranchia</taxon>
        <taxon>Euthyneura</taxon>
        <taxon>Panpulmonata</taxon>
        <taxon>Sacoglossa</taxon>
        <taxon>Placobranchoidea</taxon>
        <taxon>Plakobranchidae</taxon>
        <taxon>Elysia</taxon>
    </lineage>
</organism>
<reference evidence="2" key="1">
    <citation type="journal article" date="2023" name="G3 (Bethesda)">
        <title>A reference genome for the long-term kleptoplast-retaining sea slug Elysia crispata morphotype clarki.</title>
        <authorList>
            <person name="Eastman K.E."/>
            <person name="Pendleton A.L."/>
            <person name="Shaikh M.A."/>
            <person name="Suttiyut T."/>
            <person name="Ogas R."/>
            <person name="Tomko P."/>
            <person name="Gavelis G."/>
            <person name="Widhalm J.R."/>
            <person name="Wisecaver J.H."/>
        </authorList>
    </citation>
    <scope>NUCLEOTIDE SEQUENCE</scope>
    <source>
        <strain evidence="2">ECLA1</strain>
    </source>
</reference>
<protein>
    <submittedName>
        <fullName evidence="2">Uncharacterized protein</fullName>
    </submittedName>
</protein>
<dbReference type="AlphaFoldDB" id="A0AAE1AVG4"/>
<evidence type="ECO:0000313" key="2">
    <source>
        <dbReference type="EMBL" id="KAK3794769.1"/>
    </source>
</evidence>
<evidence type="ECO:0000313" key="3">
    <source>
        <dbReference type="Proteomes" id="UP001283361"/>
    </source>
</evidence>
<gene>
    <name evidence="2" type="ORF">RRG08_047044</name>
</gene>
<accession>A0AAE1AVG4</accession>